<dbReference type="InterPro" id="IPR029016">
    <property type="entry name" value="GAF-like_dom_sf"/>
</dbReference>
<dbReference type="EMBL" id="JADEWC010000006">
    <property type="protein sequence ID" value="MBE9221912.1"/>
    <property type="molecule type" value="Genomic_DNA"/>
</dbReference>
<evidence type="ECO:0000256" key="4">
    <source>
        <dbReference type="ARBA" id="ARBA00023163"/>
    </source>
</evidence>
<dbReference type="Gene3D" id="3.30.390.60">
    <property type="entry name" value="Heat-inducible transcription repressor hrca homolog, domain 3"/>
    <property type="match status" value="1"/>
</dbReference>
<evidence type="ECO:0000256" key="2">
    <source>
        <dbReference type="ARBA" id="ARBA00023015"/>
    </source>
</evidence>
<comment type="similarity">
    <text evidence="5">Belongs to the HrcA family.</text>
</comment>
<gene>
    <name evidence="5 7" type="primary">hrcA</name>
    <name evidence="7" type="ORF">IQ215_04300</name>
</gene>
<dbReference type="InterPro" id="IPR002571">
    <property type="entry name" value="HrcA"/>
</dbReference>
<dbReference type="InterPro" id="IPR036390">
    <property type="entry name" value="WH_DNA-bd_sf"/>
</dbReference>
<sequence length="361" mass="41280">MTVQVNLNERHQRILQATVKHYIATAEPVGSKTLIQEYDFSVSSATVRNVMGKLEKAGFLYQPYTSAGRIPSDSGYRIYVDRLLPSKKPLKKSLAKNLSRQMGAPQKNYEILFKKITQVLSDLSGCIALVTLPQTASNIIYHLQLLRIGEQKIMLVMVIDNYQTESVLFDHQDFNLDHDHQMGEVIDQELQMLSNFLNHKLKGRSLLDIDNLDWSELEQDFKQYAHFINHLLDKITENYRISNYSPILVQGIAKMVRQPEFAQIEHLQILLQLLEEEQEKLFPVVFNLDEQKESFSKVKITIGSENPLQSMHYCSLISSNYYQGTYPVGSVGIIGPTRIAYEDAIALVESTADYLTNAMEE</sequence>
<keyword evidence="8" id="KW-1185">Reference proteome</keyword>
<keyword evidence="4 5" id="KW-0804">Transcription</keyword>
<keyword evidence="2 5" id="KW-0805">Transcription regulation</keyword>
<reference evidence="7 8" key="1">
    <citation type="submission" date="2020-10" db="EMBL/GenBank/DDBJ databases">
        <authorList>
            <person name="Castelo-Branco R."/>
            <person name="Eusebio N."/>
            <person name="Adriana R."/>
            <person name="Vieira A."/>
            <person name="Brugerolle De Fraissinette N."/>
            <person name="Rezende De Castro R."/>
            <person name="Schneider M.P."/>
            <person name="Vasconcelos V."/>
            <person name="Leao P.N."/>
        </authorList>
    </citation>
    <scope>NUCLEOTIDE SEQUENCE [LARGE SCALE GENOMIC DNA]</scope>
    <source>
        <strain evidence="7 8">LEGE 03274</strain>
    </source>
</reference>
<dbReference type="HAMAP" id="MF_00081">
    <property type="entry name" value="HrcA"/>
    <property type="match status" value="1"/>
</dbReference>
<dbReference type="Proteomes" id="UP000654604">
    <property type="component" value="Unassembled WGS sequence"/>
</dbReference>
<evidence type="ECO:0000313" key="7">
    <source>
        <dbReference type="EMBL" id="MBE9221912.1"/>
    </source>
</evidence>
<proteinExistence type="inferred from homology"/>
<dbReference type="PANTHER" id="PTHR34824">
    <property type="entry name" value="HEAT-INDUCIBLE TRANSCRIPTION REPRESSOR HRCA"/>
    <property type="match status" value="1"/>
</dbReference>
<dbReference type="InterPro" id="IPR023120">
    <property type="entry name" value="WHTH_transcript_rep_HrcA_IDD"/>
</dbReference>
<keyword evidence="1 5" id="KW-0678">Repressor</keyword>
<evidence type="ECO:0000256" key="5">
    <source>
        <dbReference type="HAMAP-Rule" id="MF_00081"/>
    </source>
</evidence>
<dbReference type="SUPFAM" id="SSF46785">
    <property type="entry name" value="Winged helix' DNA-binding domain"/>
    <property type="match status" value="1"/>
</dbReference>
<name>A0ABR9V203_9CHRO</name>
<dbReference type="RefSeq" id="WP_193800090.1">
    <property type="nucleotide sequence ID" value="NZ_JADEWC010000006.1"/>
</dbReference>
<comment type="caution">
    <text evidence="7">The sequence shown here is derived from an EMBL/GenBank/DDBJ whole genome shotgun (WGS) entry which is preliminary data.</text>
</comment>
<dbReference type="SUPFAM" id="SSF55781">
    <property type="entry name" value="GAF domain-like"/>
    <property type="match status" value="1"/>
</dbReference>
<protein>
    <recommendedName>
        <fullName evidence="5">Heat-inducible transcription repressor HrcA</fullName>
    </recommendedName>
</protein>
<dbReference type="PANTHER" id="PTHR34824:SF1">
    <property type="entry name" value="HEAT-INDUCIBLE TRANSCRIPTION REPRESSOR HRCA"/>
    <property type="match status" value="1"/>
</dbReference>
<dbReference type="InterPro" id="IPR036388">
    <property type="entry name" value="WH-like_DNA-bd_sf"/>
</dbReference>
<feature type="domain" description="Heat-inducible transcription repressor HrcA C-terminal" evidence="6">
    <location>
        <begin position="112"/>
        <end position="345"/>
    </location>
</feature>
<comment type="function">
    <text evidence="5">Negative regulator of class I heat shock genes (grpE-dnaK-dnaJ and groELS operons). Prevents heat-shock induction of these operons.</text>
</comment>
<evidence type="ECO:0000256" key="3">
    <source>
        <dbReference type="ARBA" id="ARBA00023016"/>
    </source>
</evidence>
<dbReference type="NCBIfam" id="TIGR00331">
    <property type="entry name" value="hrcA"/>
    <property type="match status" value="1"/>
</dbReference>
<dbReference type="InterPro" id="IPR021153">
    <property type="entry name" value="HrcA_C"/>
</dbReference>
<dbReference type="Gene3D" id="1.10.10.10">
    <property type="entry name" value="Winged helix-like DNA-binding domain superfamily/Winged helix DNA-binding domain"/>
    <property type="match status" value="1"/>
</dbReference>
<evidence type="ECO:0000259" key="6">
    <source>
        <dbReference type="Pfam" id="PF01628"/>
    </source>
</evidence>
<evidence type="ECO:0000256" key="1">
    <source>
        <dbReference type="ARBA" id="ARBA00022491"/>
    </source>
</evidence>
<dbReference type="PIRSF" id="PIRSF005485">
    <property type="entry name" value="HrcA"/>
    <property type="match status" value="1"/>
</dbReference>
<dbReference type="Gene3D" id="3.30.450.40">
    <property type="match status" value="1"/>
</dbReference>
<accession>A0ABR9V203</accession>
<organism evidence="7 8">
    <name type="scientific">Cyanobacterium stanieri LEGE 03274</name>
    <dbReference type="NCBI Taxonomy" id="1828756"/>
    <lineage>
        <taxon>Bacteria</taxon>
        <taxon>Bacillati</taxon>
        <taxon>Cyanobacteriota</taxon>
        <taxon>Cyanophyceae</taxon>
        <taxon>Oscillatoriophycideae</taxon>
        <taxon>Chroococcales</taxon>
        <taxon>Geminocystaceae</taxon>
        <taxon>Cyanobacterium</taxon>
    </lineage>
</organism>
<keyword evidence="3 5" id="KW-0346">Stress response</keyword>
<dbReference type="Pfam" id="PF01628">
    <property type="entry name" value="HrcA"/>
    <property type="match status" value="1"/>
</dbReference>
<evidence type="ECO:0000313" key="8">
    <source>
        <dbReference type="Proteomes" id="UP000654604"/>
    </source>
</evidence>